<organism evidence="10 11">
    <name type="scientific">Momordica charantia</name>
    <name type="common">Bitter gourd</name>
    <name type="synonym">Balsam pear</name>
    <dbReference type="NCBI Taxonomy" id="3673"/>
    <lineage>
        <taxon>Eukaryota</taxon>
        <taxon>Viridiplantae</taxon>
        <taxon>Streptophyta</taxon>
        <taxon>Embryophyta</taxon>
        <taxon>Tracheophyta</taxon>
        <taxon>Spermatophyta</taxon>
        <taxon>Magnoliopsida</taxon>
        <taxon>eudicotyledons</taxon>
        <taxon>Gunneridae</taxon>
        <taxon>Pentapetalae</taxon>
        <taxon>rosids</taxon>
        <taxon>fabids</taxon>
        <taxon>Cucurbitales</taxon>
        <taxon>Cucurbitaceae</taxon>
        <taxon>Momordiceae</taxon>
        <taxon>Momordica</taxon>
    </lineage>
</organism>
<keyword evidence="10" id="KW-1185">Reference proteome</keyword>
<dbReference type="PROSITE" id="PS50016">
    <property type="entry name" value="ZF_PHD_2"/>
    <property type="match status" value="1"/>
</dbReference>
<dbReference type="InterPro" id="IPR019786">
    <property type="entry name" value="Zinc_finger_PHD-type_CS"/>
</dbReference>
<dbReference type="PANTHER" id="PTHR12321">
    <property type="entry name" value="CPG BINDING PROTEIN"/>
    <property type="match status" value="1"/>
</dbReference>
<dbReference type="GO" id="GO:0006325">
    <property type="term" value="P:chromatin organization"/>
    <property type="evidence" value="ECO:0007669"/>
    <property type="project" value="UniProtKB-UniRule"/>
</dbReference>
<accession>A0A6J1D1F2</accession>
<dbReference type="PANTHER" id="PTHR12321:SF98">
    <property type="entry name" value="PHD FINGER PROTEIN ALFIN-LIKE 5"/>
    <property type="match status" value="1"/>
</dbReference>
<comment type="domain">
    <text evidence="8">The PHD-type zinc finger mediates the binding to H3K4me3.</text>
</comment>
<dbReference type="GeneID" id="111016472"/>
<dbReference type="InterPro" id="IPR021998">
    <property type="entry name" value="Alfin_N"/>
</dbReference>
<evidence type="ECO:0000256" key="4">
    <source>
        <dbReference type="ARBA" id="ARBA00022833"/>
    </source>
</evidence>
<keyword evidence="8" id="KW-0156">Chromatin regulator</keyword>
<evidence type="ECO:0000256" key="8">
    <source>
        <dbReference type="RuleBase" id="RU369089"/>
    </source>
</evidence>
<name>A0A6J1D1F2_MOMCH</name>
<keyword evidence="5 8" id="KW-0805">Transcription regulation</keyword>
<dbReference type="InterPro" id="IPR011011">
    <property type="entry name" value="Znf_FYVE_PHD"/>
</dbReference>
<proteinExistence type="inferred from homology"/>
<dbReference type="SUPFAM" id="SSF57903">
    <property type="entry name" value="FYVE/PHD zinc finger"/>
    <property type="match status" value="1"/>
</dbReference>
<comment type="subcellular location">
    <subcellularLocation>
        <location evidence="8">Nucleus</location>
    </subcellularLocation>
</comment>
<evidence type="ECO:0000313" key="10">
    <source>
        <dbReference type="Proteomes" id="UP000504603"/>
    </source>
</evidence>
<evidence type="ECO:0000256" key="6">
    <source>
        <dbReference type="ARBA" id="ARBA00023163"/>
    </source>
</evidence>
<dbReference type="GO" id="GO:0003712">
    <property type="term" value="F:transcription coregulator activity"/>
    <property type="evidence" value="ECO:0007669"/>
    <property type="project" value="TreeGrafter"/>
</dbReference>
<keyword evidence="8" id="KW-0539">Nucleus</keyword>
<keyword evidence="2 8" id="KW-0479">Metal-binding</keyword>
<dbReference type="GO" id="GO:0042393">
    <property type="term" value="F:histone binding"/>
    <property type="evidence" value="ECO:0007669"/>
    <property type="project" value="UniProtKB-UniRule"/>
</dbReference>
<evidence type="ECO:0000256" key="3">
    <source>
        <dbReference type="ARBA" id="ARBA00022771"/>
    </source>
</evidence>
<dbReference type="InterPro" id="IPR045104">
    <property type="entry name" value="Alfin"/>
</dbReference>
<dbReference type="GO" id="GO:0005634">
    <property type="term" value="C:nucleus"/>
    <property type="evidence" value="ECO:0007669"/>
    <property type="project" value="UniProtKB-SubCell"/>
</dbReference>
<evidence type="ECO:0000256" key="2">
    <source>
        <dbReference type="ARBA" id="ARBA00022723"/>
    </source>
</evidence>
<evidence type="ECO:0000313" key="11">
    <source>
        <dbReference type="RefSeq" id="XP_022147579.1"/>
    </source>
</evidence>
<dbReference type="InterPro" id="IPR013083">
    <property type="entry name" value="Znf_RING/FYVE/PHD"/>
</dbReference>
<keyword evidence="6 8" id="KW-0804">Transcription</keyword>
<dbReference type="OrthoDB" id="436852at2759"/>
<evidence type="ECO:0000256" key="1">
    <source>
        <dbReference type="ARBA" id="ARBA00010445"/>
    </source>
</evidence>
<dbReference type="InterPro" id="IPR001965">
    <property type="entry name" value="Znf_PHD"/>
</dbReference>
<keyword evidence="4 8" id="KW-0862">Zinc</keyword>
<dbReference type="Pfam" id="PF12165">
    <property type="entry name" value="Alfin"/>
    <property type="match status" value="1"/>
</dbReference>
<dbReference type="GO" id="GO:0000976">
    <property type="term" value="F:transcription cis-regulatory region binding"/>
    <property type="evidence" value="ECO:0007669"/>
    <property type="project" value="TreeGrafter"/>
</dbReference>
<comment type="subunit">
    <text evidence="8">Interacts with H3K4me3 and to a lesser extent with H3K4me2.</text>
</comment>
<keyword evidence="3 7" id="KW-0863">Zinc-finger</keyword>
<comment type="function">
    <text evidence="8">Histone-binding component that specifically recognizes H3 tails trimethylated on 'Lys-4' (H3K4me3), which mark transcription start sites of virtually all active genes.</text>
</comment>
<dbReference type="RefSeq" id="XP_022147579.1">
    <property type="nucleotide sequence ID" value="XM_022291887.1"/>
</dbReference>
<reference evidence="11" key="1">
    <citation type="submission" date="2025-08" db="UniProtKB">
        <authorList>
            <consortium name="RefSeq"/>
        </authorList>
    </citation>
    <scope>IDENTIFICATION</scope>
    <source>
        <strain evidence="11">OHB3-1</strain>
    </source>
</reference>
<dbReference type="KEGG" id="mcha:111016472"/>
<dbReference type="PROSITE" id="PS01359">
    <property type="entry name" value="ZF_PHD_1"/>
    <property type="match status" value="1"/>
</dbReference>
<evidence type="ECO:0000259" key="9">
    <source>
        <dbReference type="PROSITE" id="PS50016"/>
    </source>
</evidence>
<evidence type="ECO:0000256" key="5">
    <source>
        <dbReference type="ARBA" id="ARBA00023015"/>
    </source>
</evidence>
<sequence length="240" mass="27772">MEEGASTVKKVFQDFLGRRTSIVKALTLDVEEFVRQCDLEEEDEVCLYGLPDGEWRVRSASTKAATNPRPEPASGINFARDDRTQLKDWLFLVAALSDAWLLSLAFYNGACYFDRVQRQCLFGMINDIPTILETITRRYKSRKPPKTMARAMETKEEDNEICGSCDKKPNPNQKEFWICCDFCDTWFHGQCVKITPDQSTQIHNYKCPSCSYKCRCRRLRQQSIISIKKASFKLKCKRSQ</sequence>
<dbReference type="GO" id="GO:0006355">
    <property type="term" value="P:regulation of DNA-templated transcription"/>
    <property type="evidence" value="ECO:0007669"/>
    <property type="project" value="UniProtKB-UniRule"/>
</dbReference>
<dbReference type="Proteomes" id="UP000504603">
    <property type="component" value="Unplaced"/>
</dbReference>
<feature type="domain" description="PHD-type" evidence="9">
    <location>
        <begin position="159"/>
        <end position="213"/>
    </location>
</feature>
<dbReference type="AlphaFoldDB" id="A0A6J1D1F2"/>
<dbReference type="GO" id="GO:0008270">
    <property type="term" value="F:zinc ion binding"/>
    <property type="evidence" value="ECO:0007669"/>
    <property type="project" value="UniProtKB-KW"/>
</dbReference>
<comment type="similarity">
    <text evidence="1 8">Belongs to the Alfin family.</text>
</comment>
<dbReference type="SMART" id="SM00249">
    <property type="entry name" value="PHD"/>
    <property type="match status" value="1"/>
</dbReference>
<dbReference type="InterPro" id="IPR019787">
    <property type="entry name" value="Znf_PHD-finger"/>
</dbReference>
<dbReference type="Pfam" id="PF00628">
    <property type="entry name" value="PHD"/>
    <property type="match status" value="1"/>
</dbReference>
<evidence type="ECO:0000256" key="7">
    <source>
        <dbReference type="PROSITE-ProRule" id="PRU00146"/>
    </source>
</evidence>
<dbReference type="Gene3D" id="3.30.40.10">
    <property type="entry name" value="Zinc/RING finger domain, C3HC4 (zinc finger)"/>
    <property type="match status" value="1"/>
</dbReference>
<protein>
    <recommendedName>
        <fullName evidence="8">PHD finger protein ALFIN-LIKE</fullName>
    </recommendedName>
</protein>
<gene>
    <name evidence="11" type="primary">LOC111016472</name>
</gene>